<protein>
    <submittedName>
        <fullName evidence="2">Uncharacterized protein</fullName>
    </submittedName>
</protein>
<name>A0A1V6TTZ9_9EURO</name>
<dbReference type="OrthoDB" id="4353070at2759"/>
<evidence type="ECO:0000313" key="3">
    <source>
        <dbReference type="Proteomes" id="UP000191285"/>
    </source>
</evidence>
<gene>
    <name evidence="2" type="ORF">PENSTE_c002G09027</name>
</gene>
<evidence type="ECO:0000313" key="2">
    <source>
        <dbReference type="EMBL" id="OQE29868.1"/>
    </source>
</evidence>
<proteinExistence type="predicted"/>
<dbReference type="Proteomes" id="UP000191285">
    <property type="component" value="Unassembled WGS sequence"/>
</dbReference>
<organism evidence="2 3">
    <name type="scientific">Penicillium steckii</name>
    <dbReference type="NCBI Taxonomy" id="303698"/>
    <lineage>
        <taxon>Eukaryota</taxon>
        <taxon>Fungi</taxon>
        <taxon>Dikarya</taxon>
        <taxon>Ascomycota</taxon>
        <taxon>Pezizomycotina</taxon>
        <taxon>Eurotiomycetes</taxon>
        <taxon>Eurotiomycetidae</taxon>
        <taxon>Eurotiales</taxon>
        <taxon>Aspergillaceae</taxon>
        <taxon>Penicillium</taxon>
    </lineage>
</organism>
<dbReference type="AlphaFoldDB" id="A0A1V6TTZ9"/>
<evidence type="ECO:0000256" key="1">
    <source>
        <dbReference type="SAM" id="MobiDB-lite"/>
    </source>
</evidence>
<feature type="compositionally biased region" description="Basic residues" evidence="1">
    <location>
        <begin position="120"/>
        <end position="133"/>
    </location>
</feature>
<keyword evidence="3" id="KW-1185">Reference proteome</keyword>
<accession>A0A1V6TTZ9</accession>
<comment type="caution">
    <text evidence="2">The sequence shown here is derived from an EMBL/GenBank/DDBJ whole genome shotgun (WGS) entry which is preliminary data.</text>
</comment>
<sequence length="147" mass="17150">MTGWWRIQQVSIRGNSYTNKPFKLQLQPILHSRHQTYPYQDLVCVKMTSKFPSSEHYRVEIAEMEDKADTYNHQHDIGDSAADMSRNMTTVRKSRSLRRSRGRRSPTTSRKARDSSGSASKRRNPSKSYHPHTHGPTNHERVEQPEE</sequence>
<feature type="compositionally biased region" description="Basic and acidic residues" evidence="1">
    <location>
        <begin position="137"/>
        <end position="147"/>
    </location>
</feature>
<reference evidence="3" key="1">
    <citation type="journal article" date="2017" name="Nat. Microbiol.">
        <title>Global analysis of biosynthetic gene clusters reveals vast potential of secondary metabolite production in Penicillium species.</title>
        <authorList>
            <person name="Nielsen J.C."/>
            <person name="Grijseels S."/>
            <person name="Prigent S."/>
            <person name="Ji B."/>
            <person name="Dainat J."/>
            <person name="Nielsen K.F."/>
            <person name="Frisvad J.C."/>
            <person name="Workman M."/>
            <person name="Nielsen J."/>
        </authorList>
    </citation>
    <scope>NUCLEOTIDE SEQUENCE [LARGE SCALE GENOMIC DNA]</scope>
    <source>
        <strain evidence="3">IBT 24891</strain>
    </source>
</reference>
<feature type="region of interest" description="Disordered" evidence="1">
    <location>
        <begin position="70"/>
        <end position="147"/>
    </location>
</feature>
<feature type="compositionally biased region" description="Basic residues" evidence="1">
    <location>
        <begin position="92"/>
        <end position="104"/>
    </location>
</feature>
<dbReference type="EMBL" id="MLKD01000002">
    <property type="protein sequence ID" value="OQE29868.1"/>
    <property type="molecule type" value="Genomic_DNA"/>
</dbReference>